<name>A0A7M1LHR1_9BACT</name>
<keyword evidence="2" id="KW-0808">Transferase</keyword>
<dbReference type="InterPro" id="IPR017598">
    <property type="entry name" value="SulphurTrfase_DndC"/>
</dbReference>
<evidence type="ECO:0000313" key="2">
    <source>
        <dbReference type="EMBL" id="QOQ88122.1"/>
    </source>
</evidence>
<reference evidence="2 3" key="1">
    <citation type="submission" date="2020-10" db="EMBL/GenBank/DDBJ databases">
        <title>Campylobacter and Helicobacter PacBio genomes.</title>
        <authorList>
            <person name="Lane C."/>
        </authorList>
    </citation>
    <scope>NUCLEOTIDE SEQUENCE [LARGE SCALE GENOMIC DNA]</scope>
    <source>
        <strain evidence="2 3">2016D-0077</strain>
    </source>
</reference>
<sequence length="472" mass="54577">MAINIEKYLPDNNIYYLNANLLEAKEYGLEIIESKTSFLNKLIATKNNIYEKYISNKKAWIVAFSGGKDSTCVLQLLYEIMISMPKEKLNPTYAIISNTLVEAPVVDKYIKMLVKAINDDAKRRDILFEVKIVEPAQKDQFWVNLIGKGYPSPTITFRWCTERLKINPTKKVVDEIVKKHGSAILMLGVRKSESQNRKQSIEKRILSEDGFSKHDYYQNTLIYNPIVDWTLDDVWSYLTTFNPPSWKIPHNILFDLYTKASGDECQFIIDKNQSSCGGSRFGCWVCTLVNEDKSMQGFISSGKENLKPLNEFRNFIKKARENPKFRSDFNRHGEFRPGPFTSFARKLILKKLLECEKEFKDKGGINLISDEQLSLIADEWNKDFDSLNSCIKLAKEYGRMQEYEDIQDVKIINEDILDELENENKDIIKSIVKEGIYISNRGLVTKKELFDVIKKNIDNATMKIGDEDGFLQ</sequence>
<dbReference type="NCBIfam" id="TIGR03183">
    <property type="entry name" value="DNA_S_dndC"/>
    <property type="match status" value="1"/>
</dbReference>
<dbReference type="Pfam" id="PF01507">
    <property type="entry name" value="PAPS_reduct"/>
    <property type="match status" value="1"/>
</dbReference>
<dbReference type="InterPro" id="IPR002500">
    <property type="entry name" value="PAPS_reduct_dom"/>
</dbReference>
<organism evidence="2 3">
    <name type="scientific">Campylobacter corcagiensis</name>
    <dbReference type="NCBI Taxonomy" id="1448857"/>
    <lineage>
        <taxon>Bacteria</taxon>
        <taxon>Pseudomonadati</taxon>
        <taxon>Campylobacterota</taxon>
        <taxon>Epsilonproteobacteria</taxon>
        <taxon>Campylobacterales</taxon>
        <taxon>Campylobacteraceae</taxon>
        <taxon>Campylobacter</taxon>
    </lineage>
</organism>
<evidence type="ECO:0000313" key="3">
    <source>
        <dbReference type="Proteomes" id="UP000594749"/>
    </source>
</evidence>
<dbReference type="SUPFAM" id="SSF52402">
    <property type="entry name" value="Adenine nucleotide alpha hydrolases-like"/>
    <property type="match status" value="1"/>
</dbReference>
<dbReference type="EMBL" id="CP063078">
    <property type="protein sequence ID" value="QOQ88122.1"/>
    <property type="molecule type" value="Genomic_DNA"/>
</dbReference>
<dbReference type="OrthoDB" id="9774475at2"/>
<protein>
    <submittedName>
        <fullName evidence="2">DNA phosphorothioation system sulfurtransferase DndC</fullName>
    </submittedName>
</protein>
<evidence type="ECO:0000259" key="1">
    <source>
        <dbReference type="Pfam" id="PF01507"/>
    </source>
</evidence>
<gene>
    <name evidence="2" type="primary">dndC</name>
    <name evidence="2" type="ORF">IMC76_02405</name>
</gene>
<dbReference type="PANTHER" id="PTHR43196">
    <property type="entry name" value="SULFATE ADENYLYLTRANSFERASE SUBUNIT 2"/>
    <property type="match status" value="1"/>
</dbReference>
<keyword evidence="3" id="KW-1185">Reference proteome</keyword>
<dbReference type="PANTHER" id="PTHR43196:SF2">
    <property type="entry name" value="PHOSPHOADENOSINE PHOSPHOSULFATE REDUCTASE"/>
    <property type="match status" value="1"/>
</dbReference>
<dbReference type="Proteomes" id="UP000594749">
    <property type="component" value="Chromosome"/>
</dbReference>
<dbReference type="InterPro" id="IPR014729">
    <property type="entry name" value="Rossmann-like_a/b/a_fold"/>
</dbReference>
<accession>A0A7M1LHR1</accession>
<dbReference type="InterPro" id="IPR050128">
    <property type="entry name" value="Sulfate_adenylyltrnsfr_sub2"/>
</dbReference>
<dbReference type="GO" id="GO:0016740">
    <property type="term" value="F:transferase activity"/>
    <property type="evidence" value="ECO:0007669"/>
    <property type="project" value="UniProtKB-KW"/>
</dbReference>
<dbReference type="Gene3D" id="3.40.50.620">
    <property type="entry name" value="HUPs"/>
    <property type="match status" value="1"/>
</dbReference>
<proteinExistence type="predicted"/>
<feature type="domain" description="Phosphoadenosine phosphosulphate reductase" evidence="1">
    <location>
        <begin position="61"/>
        <end position="244"/>
    </location>
</feature>
<dbReference type="AlphaFoldDB" id="A0A7M1LHR1"/>